<evidence type="ECO:0000256" key="3">
    <source>
        <dbReference type="ARBA" id="ARBA00022528"/>
    </source>
</evidence>
<protein>
    <recommendedName>
        <fullName evidence="7">Staygreen protein domain-containing protein</fullName>
    </recommendedName>
</protein>
<keyword evidence="3" id="KW-0150">Chloroplast</keyword>
<dbReference type="GO" id="GO:0009507">
    <property type="term" value="C:chloroplast"/>
    <property type="evidence" value="ECO:0007669"/>
    <property type="project" value="UniProtKB-SubCell"/>
</dbReference>
<reference evidence="8" key="1">
    <citation type="journal article" date="2020" name="bioRxiv">
        <title>Comparative genomics of Chlamydomonas.</title>
        <authorList>
            <person name="Craig R.J."/>
            <person name="Hasan A.R."/>
            <person name="Ness R.W."/>
            <person name="Keightley P.D."/>
        </authorList>
    </citation>
    <scope>NUCLEOTIDE SEQUENCE</scope>
    <source>
        <strain evidence="8">CCAP 11/173</strain>
    </source>
</reference>
<keyword evidence="4" id="KW-0934">Plastid</keyword>
<sequence>MLAAGTSALDPAPPRSRKYTLTHNDITGSLCLTIGAEYNQQQISGFYTRLLRDEVIAEWVAVGASGYALHVYCHVSGEERWLAPPLLRNYIFRREMPLVLDTIVYADRELLQRQPELGRAQVYIHFQSSVRELDTVEYWGLLGDRGTWPKGPTSILLRTIYAIIGWPPYLEALPADLSIDLPDEVRDLEEAVRWQRQQQQQQAQAQTGQQDAGQQEAGQQEVEQLLRQERRKAERGLEAREREREAERAREREAATTAAGAQARASAEAAASDVESEDLLHEQEQERQEQPQAEAGGSGLDALRDRQRQAVAPGATTVRSFAGPDGQSQQPVSAAAAVPATRPVGKHPQNGAPSLAAPSRSAGPPGGEEPVRWPGRSSSANGEGPANAASSTSNNGSSAAALQAPANGYSFSGNVSGLGLDGVSPAAALTVLSFERIAAPVAAASLGAADAAGPCAGGDGQPCSGGPGCACEAADQVPEVPGRTPAASAAGVAAAASPPAGLPASISKDLSAAAELLVGTGSRAVARSSAS</sequence>
<feature type="domain" description="Staygreen protein" evidence="7">
    <location>
        <begin position="12"/>
        <end position="144"/>
    </location>
</feature>
<feature type="compositionally biased region" description="Low complexity" evidence="6">
    <location>
        <begin position="255"/>
        <end position="271"/>
    </location>
</feature>
<dbReference type="InterPro" id="IPR024438">
    <property type="entry name" value="Staygreen"/>
</dbReference>
<comment type="similarity">
    <text evidence="2">Belongs to the staygreen family.</text>
</comment>
<dbReference type="Proteomes" id="UP000613740">
    <property type="component" value="Unassembled WGS sequence"/>
</dbReference>
<feature type="compositionally biased region" description="Low complexity" evidence="6">
    <location>
        <begin position="195"/>
        <end position="223"/>
    </location>
</feature>
<evidence type="ECO:0000256" key="6">
    <source>
        <dbReference type="SAM" id="MobiDB-lite"/>
    </source>
</evidence>
<evidence type="ECO:0000256" key="1">
    <source>
        <dbReference type="ARBA" id="ARBA00004229"/>
    </source>
</evidence>
<evidence type="ECO:0000313" key="9">
    <source>
        <dbReference type="Proteomes" id="UP000613740"/>
    </source>
</evidence>
<feature type="compositionally biased region" description="Basic and acidic residues" evidence="6">
    <location>
        <begin position="278"/>
        <end position="289"/>
    </location>
</feature>
<accession>A0A836BB21</accession>
<comment type="caution">
    <text evidence="8">The sequence shown here is derived from an EMBL/GenBank/DDBJ whole genome shotgun (WGS) entry which is preliminary data.</text>
</comment>
<evidence type="ECO:0000259" key="7">
    <source>
        <dbReference type="Pfam" id="PF12638"/>
    </source>
</evidence>
<name>A0A836BB21_9CHLO</name>
<feature type="compositionally biased region" description="Basic and acidic residues" evidence="6">
    <location>
        <begin position="224"/>
        <end position="254"/>
    </location>
</feature>
<organism evidence="8 9">
    <name type="scientific">Chlamydomonas schloesseri</name>
    <dbReference type="NCBI Taxonomy" id="2026947"/>
    <lineage>
        <taxon>Eukaryota</taxon>
        <taxon>Viridiplantae</taxon>
        <taxon>Chlorophyta</taxon>
        <taxon>core chlorophytes</taxon>
        <taxon>Chlorophyceae</taxon>
        <taxon>CS clade</taxon>
        <taxon>Chlamydomonadales</taxon>
        <taxon>Chlamydomonadaceae</taxon>
        <taxon>Chlamydomonas</taxon>
    </lineage>
</organism>
<gene>
    <name evidence="8" type="ORF">HYH02_002837</name>
</gene>
<keyword evidence="5" id="KW-0809">Transit peptide</keyword>
<evidence type="ECO:0000256" key="2">
    <source>
        <dbReference type="ARBA" id="ARBA00009234"/>
    </source>
</evidence>
<comment type="subcellular location">
    <subcellularLocation>
        <location evidence="1">Plastid</location>
        <location evidence="1">Chloroplast</location>
    </subcellularLocation>
</comment>
<evidence type="ECO:0000256" key="4">
    <source>
        <dbReference type="ARBA" id="ARBA00022640"/>
    </source>
</evidence>
<dbReference type="OrthoDB" id="1931912at2759"/>
<proteinExistence type="inferred from homology"/>
<evidence type="ECO:0000313" key="8">
    <source>
        <dbReference type="EMBL" id="KAG2452600.1"/>
    </source>
</evidence>
<dbReference type="PANTHER" id="PTHR31750:SF4">
    <property type="entry name" value="LP06106P"/>
    <property type="match status" value="1"/>
</dbReference>
<keyword evidence="9" id="KW-1185">Reference proteome</keyword>
<evidence type="ECO:0000256" key="5">
    <source>
        <dbReference type="ARBA" id="ARBA00022946"/>
    </source>
</evidence>
<dbReference type="Pfam" id="PF12638">
    <property type="entry name" value="Staygreen"/>
    <property type="match status" value="1"/>
</dbReference>
<dbReference type="EMBL" id="JAEHOD010000005">
    <property type="protein sequence ID" value="KAG2452600.1"/>
    <property type="molecule type" value="Genomic_DNA"/>
</dbReference>
<feature type="compositionally biased region" description="Low complexity" evidence="6">
    <location>
        <begin position="386"/>
        <end position="400"/>
    </location>
</feature>
<dbReference type="AlphaFoldDB" id="A0A836BB21"/>
<dbReference type="PANTHER" id="PTHR31750">
    <property type="entry name" value="PROTEIN STAY-GREEN 1, CHLOROPLASTIC-RELATED"/>
    <property type="match status" value="1"/>
</dbReference>
<feature type="region of interest" description="Disordered" evidence="6">
    <location>
        <begin position="192"/>
        <end position="400"/>
    </location>
</feature>
<feature type="compositionally biased region" description="Low complexity" evidence="6">
    <location>
        <begin position="327"/>
        <end position="340"/>
    </location>
</feature>